<feature type="compositionally biased region" description="Basic and acidic residues" evidence="2">
    <location>
        <begin position="617"/>
        <end position="627"/>
    </location>
</feature>
<feature type="region of interest" description="Disordered" evidence="2">
    <location>
        <begin position="599"/>
        <end position="639"/>
    </location>
</feature>
<dbReference type="PROSITE" id="PS51123">
    <property type="entry name" value="OMPA_2"/>
    <property type="match status" value="1"/>
</dbReference>
<name>A0A9X1F9K2_9FLAO</name>
<dbReference type="Proteomes" id="UP001138894">
    <property type="component" value="Unassembled WGS sequence"/>
</dbReference>
<feature type="domain" description="OmpA-like" evidence="4">
    <location>
        <begin position="515"/>
        <end position="634"/>
    </location>
</feature>
<comment type="caution">
    <text evidence="5">The sequence shown here is derived from an EMBL/GenBank/DDBJ whole genome shotgun (WGS) entry which is preliminary data.</text>
</comment>
<dbReference type="EMBL" id="JAGSPD010000008">
    <property type="protein sequence ID" value="MBV7269684.1"/>
    <property type="molecule type" value="Genomic_DNA"/>
</dbReference>
<dbReference type="PANTHER" id="PTHR30329:SF21">
    <property type="entry name" value="LIPOPROTEIN YIAD-RELATED"/>
    <property type="match status" value="1"/>
</dbReference>
<feature type="chain" id="PRO_5040739890" evidence="3">
    <location>
        <begin position="22"/>
        <end position="639"/>
    </location>
</feature>
<evidence type="ECO:0000256" key="1">
    <source>
        <dbReference type="PROSITE-ProRule" id="PRU00473"/>
    </source>
</evidence>
<evidence type="ECO:0000313" key="6">
    <source>
        <dbReference type="Proteomes" id="UP001138894"/>
    </source>
</evidence>
<dbReference type="RefSeq" id="WP_218546477.1">
    <property type="nucleotide sequence ID" value="NZ_JAGSPD010000008.1"/>
</dbReference>
<evidence type="ECO:0000256" key="3">
    <source>
        <dbReference type="SAM" id="SignalP"/>
    </source>
</evidence>
<dbReference type="InterPro" id="IPR050330">
    <property type="entry name" value="Bact_OuterMem_StrucFunc"/>
</dbReference>
<protein>
    <submittedName>
        <fullName evidence="5">OmpA family protein</fullName>
    </submittedName>
</protein>
<gene>
    <name evidence="5" type="ORF">KCG49_10855</name>
</gene>
<sequence>MKNLKTLLFITLLSSSLCLTAQNKDTKKADKEFARFEYVDAAESYKKLIDKGDGSSYVYGQLAECYYNIFNSVEAEKWYAKALESGDDPEMIFKYSEMLKANGKYEESNQQMEKFASMRPSDNRATAFRKNPNYLPKILEQGKKFNVQDAGFNTAQSDFGGVVQNGKLYITSARNDNRKTYGWNEEPFLDIYTLTKNSDGSYQEATLMNDKINTRHHEGLVSFSPDGETMYFSRESYYEKDYEKDSISKVRYSQLYLFKATKLGNDFDNVESLSINSENYSVKNPSVSADGSTLYFASDMPGGFGKYDIYKAPINSDGTIGDPVNLGQKVNTEAQEMFPFISSNNTLYFSSNGHLGLGGMDVFYTKEIDGKLAPVRNVGIPISSNGDDFAFTIDEEAEEGFVSSNREGGQGSDDVYAFKKLQPLCDVLIMATVLDDKTREPVNGASVTLYDAEGNKVVTKATNEEGVAEFIVECEQDTELEVVMEDFESKKVPVKGSNEEELAVQISLDPIEKIVTPEAIVLNPIYFDFDKSNITAKAAFELDKLVQVMNKYPELVINATSHTDSRGSESYNQRLSQRRAKSTQQYVISKGIDKSRISAEGKGESDLKVKCGSSCTDEEHQQNRRSEFLIVGGAPQNQK</sequence>
<evidence type="ECO:0000259" key="4">
    <source>
        <dbReference type="PROSITE" id="PS51123"/>
    </source>
</evidence>
<dbReference type="PANTHER" id="PTHR30329">
    <property type="entry name" value="STATOR ELEMENT OF FLAGELLAR MOTOR COMPLEX"/>
    <property type="match status" value="1"/>
</dbReference>
<feature type="signal peptide" evidence="3">
    <location>
        <begin position="1"/>
        <end position="21"/>
    </location>
</feature>
<organism evidence="5 6">
    <name type="scientific">Winogradskyella luteola</name>
    <dbReference type="NCBI Taxonomy" id="2828330"/>
    <lineage>
        <taxon>Bacteria</taxon>
        <taxon>Pseudomonadati</taxon>
        <taxon>Bacteroidota</taxon>
        <taxon>Flavobacteriia</taxon>
        <taxon>Flavobacteriales</taxon>
        <taxon>Flavobacteriaceae</taxon>
        <taxon>Winogradskyella</taxon>
    </lineage>
</organism>
<dbReference type="AlphaFoldDB" id="A0A9X1F9K2"/>
<dbReference type="Pfam" id="PF00691">
    <property type="entry name" value="OmpA"/>
    <property type="match status" value="1"/>
</dbReference>
<accession>A0A9X1F9K2</accession>
<proteinExistence type="predicted"/>
<dbReference type="InterPro" id="IPR011659">
    <property type="entry name" value="WD40"/>
</dbReference>
<dbReference type="CDD" id="cd07185">
    <property type="entry name" value="OmpA_C-like"/>
    <property type="match status" value="1"/>
</dbReference>
<feature type="compositionally biased region" description="Basic and acidic residues" evidence="2">
    <location>
        <begin position="599"/>
        <end position="609"/>
    </location>
</feature>
<dbReference type="Pfam" id="PF07676">
    <property type="entry name" value="PD40"/>
    <property type="match status" value="3"/>
</dbReference>
<evidence type="ECO:0000313" key="5">
    <source>
        <dbReference type="EMBL" id="MBV7269684.1"/>
    </source>
</evidence>
<keyword evidence="1" id="KW-0472">Membrane</keyword>
<reference evidence="5" key="1">
    <citation type="submission" date="2021-04" db="EMBL/GenBank/DDBJ databases">
        <authorList>
            <person name="Pira H."/>
            <person name="Risdian C."/>
            <person name="Wink J."/>
        </authorList>
    </citation>
    <scope>NUCLEOTIDE SEQUENCE</scope>
    <source>
        <strain evidence="5">WHY3</strain>
    </source>
</reference>
<dbReference type="GO" id="GO:0016020">
    <property type="term" value="C:membrane"/>
    <property type="evidence" value="ECO:0007669"/>
    <property type="project" value="UniProtKB-UniRule"/>
</dbReference>
<keyword evidence="3" id="KW-0732">Signal</keyword>
<dbReference type="InterPro" id="IPR006665">
    <property type="entry name" value="OmpA-like"/>
</dbReference>
<evidence type="ECO:0000256" key="2">
    <source>
        <dbReference type="SAM" id="MobiDB-lite"/>
    </source>
</evidence>
<keyword evidence="6" id="KW-1185">Reference proteome</keyword>